<comment type="cofactor">
    <cofactor evidence="12">
        <name>Zn(2+)</name>
        <dbReference type="ChEBI" id="CHEBI:29105"/>
    </cofactor>
    <text evidence="12">Binds 1 zinc ion per monomer.</text>
</comment>
<dbReference type="PANTHER" id="PTHR30313:SF2">
    <property type="entry name" value="DNA PRIMASE"/>
    <property type="match status" value="1"/>
</dbReference>
<feature type="zinc finger region" description="CHC2-type" evidence="12">
    <location>
        <begin position="38"/>
        <end position="62"/>
    </location>
</feature>
<dbReference type="HAMAP" id="MF_00974">
    <property type="entry name" value="DNA_primase_DnaG"/>
    <property type="match status" value="1"/>
</dbReference>
<keyword evidence="5 12" id="KW-0235">DNA replication</keyword>
<comment type="domain">
    <text evidence="12">Contains an N-terminal zinc-binding domain, a central core domain that contains the primase activity, and a C-terminal DnaB-binding domain.</text>
</comment>
<organism evidence="14 15">
    <name type="scientific">Rhizorhapis suberifaciens</name>
    <name type="common">corky root of lettuce</name>
    <dbReference type="NCBI Taxonomy" id="13656"/>
    <lineage>
        <taxon>Bacteria</taxon>
        <taxon>Pseudomonadati</taxon>
        <taxon>Pseudomonadota</taxon>
        <taxon>Alphaproteobacteria</taxon>
        <taxon>Sphingomonadales</taxon>
        <taxon>Sphingomonadaceae</taxon>
        <taxon>Rhizorhapis</taxon>
    </lineage>
</organism>
<dbReference type="Pfam" id="PF08275">
    <property type="entry name" value="DNAG_N"/>
    <property type="match status" value="1"/>
</dbReference>
<dbReference type="GO" id="GO:1990077">
    <property type="term" value="C:primosome complex"/>
    <property type="evidence" value="ECO:0007669"/>
    <property type="project" value="UniProtKB-KW"/>
</dbReference>
<keyword evidence="2 12" id="KW-0639">Primosome</keyword>
<dbReference type="InterPro" id="IPR013264">
    <property type="entry name" value="DNAG_N"/>
</dbReference>
<gene>
    <name evidence="12" type="primary">dnaG</name>
    <name evidence="14" type="ORF">HNQ99_000317</name>
</gene>
<protein>
    <recommendedName>
        <fullName evidence="12">DNA primase</fullName>
        <ecNumber evidence="12">2.7.7.101</ecNumber>
    </recommendedName>
</protein>
<keyword evidence="3 12" id="KW-0808">Transferase</keyword>
<dbReference type="GO" id="GO:0003677">
    <property type="term" value="F:DNA binding"/>
    <property type="evidence" value="ECO:0007669"/>
    <property type="project" value="UniProtKB-KW"/>
</dbReference>
<evidence type="ECO:0000259" key="13">
    <source>
        <dbReference type="PROSITE" id="PS50880"/>
    </source>
</evidence>
<keyword evidence="10 12" id="KW-0238">DNA-binding</keyword>
<dbReference type="GO" id="GO:0005737">
    <property type="term" value="C:cytoplasm"/>
    <property type="evidence" value="ECO:0007669"/>
    <property type="project" value="TreeGrafter"/>
</dbReference>
<dbReference type="GO" id="GO:0003899">
    <property type="term" value="F:DNA-directed RNA polymerase activity"/>
    <property type="evidence" value="ECO:0007669"/>
    <property type="project" value="UniProtKB-UniRule"/>
</dbReference>
<sequence length="627" mass="69697">MSLSPQFLDELRARTTLSTLIGKTVKVQKAGREYKACCPFHNEKTPSFTINDEKGFYHCFGCGAHGDVIRWMTDHRGLPFMEAVKELAANAGMEVPAPDLRAAKKAEEAATLHEVMAAAQDWFVEQLQGIEGQEAREYLKRRGISDVTLKNFGFGYSPDARGRLKESLKSHGELRLVEAGLLIDPDGAESDSDTRKKRDSYDRFRGRLMIPIRDARGRVIAFGGRILGAGEPKYLNSPDTPLFDKGRTLYNLDRASPASRQTGRVIVVEGYMDVIALSQAGFKESVAPLGTALTEHQIERLWKMVEVPVLCFDGDSAGQKAGIRAAMRALPLLRPGHSLAFATLAPGQDPDDLVRAQGPAAFEAVLQNAEPLVERLWKHEVGSGPLDTPEQRAGLKQRLRDIAAQIGHDDIRVLYAQAFRERIDALFFRRRQSVPAPSFQPRKPWKKGDFRPFPEPLSGEVRAIGTAGLEGILLNGVISGLLRYPGEIRAHMEELSHLYIADAQMQALMEFLLSSAMQQEILDTDALLTILGQGELYNMARGLLRADALNFTFTRKDADPSRARRDLGEAIRVMVAGPEIESALADATRRMSETLDEVSFTEQQKLREMKAEHERRLADLMQPDDNI</sequence>
<dbReference type="InterPro" id="IPR006295">
    <property type="entry name" value="DNA_primase_DnaG"/>
</dbReference>
<dbReference type="PROSITE" id="PS50880">
    <property type="entry name" value="TOPRIM"/>
    <property type="match status" value="1"/>
</dbReference>
<dbReference type="SUPFAM" id="SSF57783">
    <property type="entry name" value="Zinc beta-ribbon"/>
    <property type="match status" value="1"/>
</dbReference>
<feature type="domain" description="Toprim" evidence="13">
    <location>
        <begin position="263"/>
        <end position="345"/>
    </location>
</feature>
<dbReference type="RefSeq" id="WP_184473879.1">
    <property type="nucleotide sequence ID" value="NZ_JACHOV010000001.1"/>
</dbReference>
<comment type="subunit">
    <text evidence="12">Monomer. Interacts with DnaB.</text>
</comment>
<dbReference type="SMART" id="SM00400">
    <property type="entry name" value="ZnF_CHCC"/>
    <property type="match status" value="1"/>
</dbReference>
<proteinExistence type="inferred from homology"/>
<dbReference type="GO" id="GO:0000428">
    <property type="term" value="C:DNA-directed RNA polymerase complex"/>
    <property type="evidence" value="ECO:0007669"/>
    <property type="project" value="UniProtKB-KW"/>
</dbReference>
<reference evidence="14 15" key="1">
    <citation type="submission" date="2020-08" db="EMBL/GenBank/DDBJ databases">
        <title>Genomic Encyclopedia of Type Strains, Phase IV (KMG-IV): sequencing the most valuable type-strain genomes for metagenomic binning, comparative biology and taxonomic classification.</title>
        <authorList>
            <person name="Goeker M."/>
        </authorList>
    </citation>
    <scope>NUCLEOTIDE SEQUENCE [LARGE SCALE GENOMIC DNA]</scope>
    <source>
        <strain evidence="14 15">DSM 7465</strain>
    </source>
</reference>
<evidence type="ECO:0000313" key="14">
    <source>
        <dbReference type="EMBL" id="MBB4640037.1"/>
    </source>
</evidence>
<dbReference type="GO" id="GO:0006269">
    <property type="term" value="P:DNA replication, synthesis of primer"/>
    <property type="evidence" value="ECO:0007669"/>
    <property type="project" value="UniProtKB-UniRule"/>
</dbReference>
<dbReference type="PANTHER" id="PTHR30313">
    <property type="entry name" value="DNA PRIMASE"/>
    <property type="match status" value="1"/>
</dbReference>
<dbReference type="SUPFAM" id="SSF56731">
    <property type="entry name" value="DNA primase core"/>
    <property type="match status" value="1"/>
</dbReference>
<evidence type="ECO:0000256" key="6">
    <source>
        <dbReference type="ARBA" id="ARBA00022723"/>
    </source>
</evidence>
<keyword evidence="8 12" id="KW-0862">Zinc</keyword>
<keyword evidence="15" id="KW-1185">Reference proteome</keyword>
<dbReference type="Gene3D" id="3.40.1360.10">
    <property type="match status" value="1"/>
</dbReference>
<keyword evidence="9" id="KW-0460">Magnesium</keyword>
<name>A0A840HQX7_9SPHN</name>
<dbReference type="Proteomes" id="UP000575068">
    <property type="component" value="Unassembled WGS sequence"/>
</dbReference>
<dbReference type="FunFam" id="3.40.1360.10:FF:000002">
    <property type="entry name" value="DNA primase"/>
    <property type="match status" value="1"/>
</dbReference>
<dbReference type="FunFam" id="3.90.580.10:FF:000001">
    <property type="entry name" value="DNA primase"/>
    <property type="match status" value="1"/>
</dbReference>
<comment type="similarity">
    <text evidence="12">Belongs to the DnaG primase family.</text>
</comment>
<evidence type="ECO:0000256" key="4">
    <source>
        <dbReference type="ARBA" id="ARBA00022695"/>
    </source>
</evidence>
<dbReference type="Pfam" id="PF01807">
    <property type="entry name" value="Zn_ribbon_DnaG"/>
    <property type="match status" value="1"/>
</dbReference>
<dbReference type="SMART" id="SM00493">
    <property type="entry name" value="TOPRIM"/>
    <property type="match status" value="1"/>
</dbReference>
<evidence type="ECO:0000256" key="7">
    <source>
        <dbReference type="ARBA" id="ARBA00022771"/>
    </source>
</evidence>
<dbReference type="EMBL" id="JACHOV010000001">
    <property type="protein sequence ID" value="MBB4640037.1"/>
    <property type="molecule type" value="Genomic_DNA"/>
</dbReference>
<keyword evidence="11 12" id="KW-0804">Transcription</keyword>
<keyword evidence="1 12" id="KW-0240">DNA-directed RNA polymerase</keyword>
<dbReference type="AlphaFoldDB" id="A0A840HQX7"/>
<evidence type="ECO:0000256" key="2">
    <source>
        <dbReference type="ARBA" id="ARBA00022515"/>
    </source>
</evidence>
<keyword evidence="4 12" id="KW-0548">Nucleotidyltransferase</keyword>
<evidence type="ECO:0000256" key="11">
    <source>
        <dbReference type="ARBA" id="ARBA00023163"/>
    </source>
</evidence>
<evidence type="ECO:0000256" key="9">
    <source>
        <dbReference type="ARBA" id="ARBA00022842"/>
    </source>
</evidence>
<dbReference type="InterPro" id="IPR050219">
    <property type="entry name" value="DnaG_primase"/>
</dbReference>
<dbReference type="InterPro" id="IPR034151">
    <property type="entry name" value="TOPRIM_DnaG_bac"/>
</dbReference>
<dbReference type="InterPro" id="IPR030846">
    <property type="entry name" value="DnaG_bac"/>
</dbReference>
<evidence type="ECO:0000256" key="3">
    <source>
        <dbReference type="ARBA" id="ARBA00022679"/>
    </source>
</evidence>
<evidence type="ECO:0000313" key="15">
    <source>
        <dbReference type="Proteomes" id="UP000575068"/>
    </source>
</evidence>
<dbReference type="CDD" id="cd03364">
    <property type="entry name" value="TOPRIM_DnaG_primases"/>
    <property type="match status" value="1"/>
</dbReference>
<evidence type="ECO:0000256" key="8">
    <source>
        <dbReference type="ARBA" id="ARBA00022833"/>
    </source>
</evidence>
<dbReference type="Pfam" id="PF13662">
    <property type="entry name" value="Toprim_4"/>
    <property type="match status" value="1"/>
</dbReference>
<dbReference type="Gene3D" id="3.90.580.10">
    <property type="entry name" value="Zinc finger, CHC2-type domain"/>
    <property type="match status" value="1"/>
</dbReference>
<comment type="caution">
    <text evidence="14">The sequence shown here is derived from an EMBL/GenBank/DDBJ whole genome shotgun (WGS) entry which is preliminary data.</text>
</comment>
<evidence type="ECO:0000256" key="1">
    <source>
        <dbReference type="ARBA" id="ARBA00022478"/>
    </source>
</evidence>
<evidence type="ECO:0000256" key="10">
    <source>
        <dbReference type="ARBA" id="ARBA00023125"/>
    </source>
</evidence>
<evidence type="ECO:0000256" key="12">
    <source>
        <dbReference type="HAMAP-Rule" id="MF_00974"/>
    </source>
</evidence>
<accession>A0A840HQX7</accession>
<comment type="function">
    <text evidence="12">RNA polymerase that catalyzes the synthesis of short RNA molecules used as primers for DNA polymerase during DNA replication.</text>
</comment>
<comment type="catalytic activity">
    <reaction evidence="12">
        <text>ssDNA + n NTP = ssDNA/pppN(pN)n-1 hybrid + (n-1) diphosphate.</text>
        <dbReference type="EC" id="2.7.7.101"/>
    </reaction>
</comment>
<dbReference type="InterPro" id="IPR036977">
    <property type="entry name" value="DNA_primase_Znf_CHC2"/>
</dbReference>
<dbReference type="NCBIfam" id="TIGR01391">
    <property type="entry name" value="dnaG"/>
    <property type="match status" value="1"/>
</dbReference>
<evidence type="ECO:0000256" key="5">
    <source>
        <dbReference type="ARBA" id="ARBA00022705"/>
    </source>
</evidence>
<keyword evidence="6 12" id="KW-0479">Metal-binding</keyword>
<dbReference type="EC" id="2.7.7.101" evidence="12"/>
<dbReference type="InterPro" id="IPR006171">
    <property type="entry name" value="TOPRIM_dom"/>
</dbReference>
<dbReference type="InterPro" id="IPR037068">
    <property type="entry name" value="DNA_primase_core_N_sf"/>
</dbReference>
<keyword evidence="7 12" id="KW-0863">Zinc-finger</keyword>
<dbReference type="GO" id="GO:0008270">
    <property type="term" value="F:zinc ion binding"/>
    <property type="evidence" value="ECO:0007669"/>
    <property type="project" value="UniProtKB-UniRule"/>
</dbReference>
<dbReference type="InterPro" id="IPR002694">
    <property type="entry name" value="Znf_CHC2"/>
</dbReference>
<dbReference type="Gene3D" id="3.90.980.10">
    <property type="entry name" value="DNA primase, catalytic core, N-terminal domain"/>
    <property type="match status" value="1"/>
</dbReference>